<proteinExistence type="predicted"/>
<dbReference type="CDD" id="cd02440">
    <property type="entry name" value="AdoMet_MTases"/>
    <property type="match status" value="1"/>
</dbReference>
<dbReference type="PROSITE" id="PS51257">
    <property type="entry name" value="PROKAR_LIPOPROTEIN"/>
    <property type="match status" value="1"/>
</dbReference>
<dbReference type="Gene3D" id="3.40.50.150">
    <property type="entry name" value="Vaccinia Virus protein VP39"/>
    <property type="match status" value="1"/>
</dbReference>
<keyword evidence="1" id="KW-0732">Signal</keyword>
<dbReference type="Proteomes" id="UP001152797">
    <property type="component" value="Unassembled WGS sequence"/>
</dbReference>
<protein>
    <submittedName>
        <fullName evidence="2">Uncharacterized protein</fullName>
    </submittedName>
</protein>
<evidence type="ECO:0000313" key="3">
    <source>
        <dbReference type="EMBL" id="CAL4761654.1"/>
    </source>
</evidence>
<organism evidence="2">
    <name type="scientific">Cladocopium goreaui</name>
    <dbReference type="NCBI Taxonomy" id="2562237"/>
    <lineage>
        <taxon>Eukaryota</taxon>
        <taxon>Sar</taxon>
        <taxon>Alveolata</taxon>
        <taxon>Dinophyceae</taxon>
        <taxon>Suessiales</taxon>
        <taxon>Symbiodiniaceae</taxon>
        <taxon>Cladocopium</taxon>
    </lineage>
</organism>
<evidence type="ECO:0000313" key="4">
    <source>
        <dbReference type="Proteomes" id="UP001152797"/>
    </source>
</evidence>
<evidence type="ECO:0000256" key="1">
    <source>
        <dbReference type="SAM" id="SignalP"/>
    </source>
</evidence>
<name>A0A9P1BJ45_9DINO</name>
<evidence type="ECO:0000313" key="2">
    <source>
        <dbReference type="EMBL" id="CAI3974342.1"/>
    </source>
</evidence>
<dbReference type="InterPro" id="IPR029063">
    <property type="entry name" value="SAM-dependent_MTases_sf"/>
</dbReference>
<sequence>MPFRHGGFMAFLLVACSGTLFEGGDLIPEGSCCVDPNGACLFDNCCNFAFMLRHLWKAIRHGGSIQPGHSGCHGRSALECCSVTHNIAQRGLPWYNYGLLTFRTHSGQSGRATYLKLVQASALNWWGELFESKRKHFSRSFPRIDIPPQSGAGFLWPTGYALGHAIERLNMLKLPGRAVRFLEVGAGVGFASLVALLRGWHVLSTDLLSESAVARRFSAMASFGNSSDMERFQTAELDVYDERSWPTEEFHVIAGSTMSSVLSEQQKFHSAFRRLVASKLAPGGVGLYTLDFGAKFADEVIRSVLLEFLTLPSEDQLKGVLYAKSTDWQWFPLEVDQATEGHYLVVFQRPSENDHVGA</sequence>
<reference evidence="3 4" key="2">
    <citation type="submission" date="2024-05" db="EMBL/GenBank/DDBJ databases">
        <authorList>
            <person name="Chen Y."/>
            <person name="Shah S."/>
            <person name="Dougan E. K."/>
            <person name="Thang M."/>
            <person name="Chan C."/>
        </authorList>
    </citation>
    <scope>NUCLEOTIDE SEQUENCE [LARGE SCALE GENOMIC DNA]</scope>
</reference>
<keyword evidence="4" id="KW-1185">Reference proteome</keyword>
<dbReference type="SUPFAM" id="SSF53335">
    <property type="entry name" value="S-adenosyl-L-methionine-dependent methyltransferases"/>
    <property type="match status" value="1"/>
</dbReference>
<dbReference type="EMBL" id="CAMXCT010000129">
    <property type="protein sequence ID" value="CAI3974342.1"/>
    <property type="molecule type" value="Genomic_DNA"/>
</dbReference>
<gene>
    <name evidence="2" type="ORF">C1SCF055_LOCUS2753</name>
</gene>
<dbReference type="EMBL" id="CAMXCT030000129">
    <property type="protein sequence ID" value="CAL4761654.1"/>
    <property type="molecule type" value="Genomic_DNA"/>
</dbReference>
<reference evidence="2" key="1">
    <citation type="submission" date="2022-10" db="EMBL/GenBank/DDBJ databases">
        <authorList>
            <person name="Chen Y."/>
            <person name="Dougan E. K."/>
            <person name="Chan C."/>
            <person name="Rhodes N."/>
            <person name="Thang M."/>
        </authorList>
    </citation>
    <scope>NUCLEOTIDE SEQUENCE</scope>
</reference>
<dbReference type="AlphaFoldDB" id="A0A9P1BJ45"/>
<feature type="chain" id="PRO_5043269491" evidence="1">
    <location>
        <begin position="19"/>
        <end position="358"/>
    </location>
</feature>
<feature type="signal peptide" evidence="1">
    <location>
        <begin position="1"/>
        <end position="18"/>
    </location>
</feature>
<dbReference type="OrthoDB" id="194386at2759"/>
<dbReference type="EMBL" id="CAMXCT020000129">
    <property type="protein sequence ID" value="CAL1127717.1"/>
    <property type="molecule type" value="Genomic_DNA"/>
</dbReference>
<comment type="caution">
    <text evidence="2">The sequence shown here is derived from an EMBL/GenBank/DDBJ whole genome shotgun (WGS) entry which is preliminary data.</text>
</comment>
<accession>A0A9P1BJ45</accession>